<keyword evidence="3" id="KW-0456">Lyase</keyword>
<keyword evidence="4" id="KW-1185">Reference proteome</keyword>
<evidence type="ECO:0000256" key="1">
    <source>
        <dbReference type="ARBA" id="ARBA00009533"/>
    </source>
</evidence>
<gene>
    <name evidence="3" type="ORF">DFJ66_7904</name>
</gene>
<protein>
    <submittedName>
        <fullName evidence="3">L-histidine carboxy-lyase (Histamine-forming)</fullName>
    </submittedName>
</protein>
<evidence type="ECO:0000256" key="2">
    <source>
        <dbReference type="ARBA" id="ARBA00022793"/>
    </source>
</evidence>
<comment type="similarity">
    <text evidence="1">Belongs to the group II decarboxylase family.</text>
</comment>
<evidence type="ECO:0000313" key="3">
    <source>
        <dbReference type="EMBL" id="RKT74543.1"/>
    </source>
</evidence>
<dbReference type="PANTHER" id="PTHR46101">
    <property type="match status" value="1"/>
</dbReference>
<dbReference type="Gene3D" id="3.40.640.10">
    <property type="entry name" value="Type I PLP-dependent aspartate aminotransferase-like (Major domain)"/>
    <property type="match status" value="1"/>
</dbReference>
<dbReference type="GO" id="GO:0016831">
    <property type="term" value="F:carboxy-lyase activity"/>
    <property type="evidence" value="ECO:0007669"/>
    <property type="project" value="UniProtKB-KW"/>
</dbReference>
<keyword evidence="2" id="KW-0210">Decarboxylase</keyword>
<dbReference type="Proteomes" id="UP000272729">
    <property type="component" value="Unassembled WGS sequence"/>
</dbReference>
<comment type="caution">
    <text evidence="3">The sequence shown here is derived from an EMBL/GenBank/DDBJ whole genome shotgun (WGS) entry which is preliminary data.</text>
</comment>
<dbReference type="PANTHER" id="PTHR46101:SF18">
    <property type="entry name" value="HISTIDINE DECARBOXYLASE"/>
    <property type="match status" value="1"/>
</dbReference>
<accession>A0A495XQ19</accession>
<dbReference type="InterPro" id="IPR051151">
    <property type="entry name" value="Group_II_Decarboxylase"/>
</dbReference>
<dbReference type="InterPro" id="IPR015424">
    <property type="entry name" value="PyrdxlP-dep_Trfase"/>
</dbReference>
<reference evidence="3 4" key="1">
    <citation type="submission" date="2018-10" db="EMBL/GenBank/DDBJ databases">
        <title>Sequencing the genomes of 1000 actinobacteria strains.</title>
        <authorList>
            <person name="Klenk H.-P."/>
        </authorList>
    </citation>
    <scope>NUCLEOTIDE SEQUENCE [LARGE SCALE GENOMIC DNA]</scope>
    <source>
        <strain evidence="3 4">DSM 43911</strain>
    </source>
</reference>
<dbReference type="RefSeq" id="WP_121229389.1">
    <property type="nucleotide sequence ID" value="NZ_JBIUBA010000003.1"/>
</dbReference>
<dbReference type="EMBL" id="RBXR01000001">
    <property type="protein sequence ID" value="RKT74543.1"/>
    <property type="molecule type" value="Genomic_DNA"/>
</dbReference>
<name>A0A495XQ19_9PSEU</name>
<proteinExistence type="inferred from homology"/>
<dbReference type="OrthoDB" id="3335676at2"/>
<dbReference type="InterPro" id="IPR015421">
    <property type="entry name" value="PyrdxlP-dep_Trfase_major"/>
</dbReference>
<dbReference type="SUPFAM" id="SSF53383">
    <property type="entry name" value="PLP-dependent transferases"/>
    <property type="match status" value="1"/>
</dbReference>
<evidence type="ECO:0000313" key="4">
    <source>
        <dbReference type="Proteomes" id="UP000272729"/>
    </source>
</evidence>
<organism evidence="3 4">
    <name type="scientific">Saccharothrix variisporea</name>
    <dbReference type="NCBI Taxonomy" id="543527"/>
    <lineage>
        <taxon>Bacteria</taxon>
        <taxon>Bacillati</taxon>
        <taxon>Actinomycetota</taxon>
        <taxon>Actinomycetes</taxon>
        <taxon>Pseudonocardiales</taxon>
        <taxon>Pseudonocardiaceae</taxon>
        <taxon>Saccharothrix</taxon>
    </lineage>
</organism>
<sequence>MTITDHNPITTGTENEFDTLFALTGEGLPHERRKEVLTKLKNYFTDMQSRFLGYQTNQDLRLKDDMAPFLDYHFNNVGDPFAPSHFTLDARAAERAVLAYYARLWHAKPREYDEHGHLKDRDAYWGYVLTMGSSEGNNYALWNARDYLSGKTLMVEPDENGIGTMMWVQDTPPVDNQNAYSPVAFYSQDTHYSVAKALRVLDIPSFYEVGTKMYPHANPLNPGKPWDLEVPSTNGGAGPGSIDVDKLVTLVEFFARMGHPVLINLNYGSTFKGAYDDVETICRRLTAEVFTKYGLHEREVRYGHKGNKLLTDKRTGYWIHIDGALGATYGPFLERAVEQGKLTSEGHLPKFDFRIPEVCSIVTSGHKYPGAPWPCGIFMTKAKLQMQPPAQPAVIGSPDTTFGGSRNAFSPLIMWNFLARNSEQAQVDMITRAEEIARYAYQRLSEVPGDWEVARTPYSLTVRFRQPTDDVVHKYSLATVPLRTPKGQVDYAHLYVMPHVTKQLIDDLAEDLVRVAVPAPRTEQQSIDYIDGTADSPDIARLALVHTWNHAF</sequence>
<dbReference type="AlphaFoldDB" id="A0A495XQ19"/>